<dbReference type="Proteomes" id="UP000036520">
    <property type="component" value="Chromosome"/>
</dbReference>
<feature type="transmembrane region" description="Helical" evidence="1">
    <location>
        <begin position="265"/>
        <end position="284"/>
    </location>
</feature>
<name>A0A0H4PY75_9BACT</name>
<dbReference type="AlphaFoldDB" id="A0A0H4PY75"/>
<feature type="transmembrane region" description="Helical" evidence="1">
    <location>
        <begin position="67"/>
        <end position="84"/>
    </location>
</feature>
<feature type="domain" description="DUF5009" evidence="2">
    <location>
        <begin position="13"/>
        <end position="170"/>
    </location>
</feature>
<dbReference type="PANTHER" id="PTHR31061">
    <property type="entry name" value="LD22376P"/>
    <property type="match status" value="1"/>
</dbReference>
<keyword evidence="4" id="KW-1185">Reference proteome</keyword>
<dbReference type="InterPro" id="IPR032176">
    <property type="entry name" value="DUF5009"/>
</dbReference>
<keyword evidence="1" id="KW-0472">Membrane</keyword>
<dbReference type="Pfam" id="PF16401">
    <property type="entry name" value="DUF5009"/>
    <property type="match status" value="1"/>
</dbReference>
<feature type="transmembrane region" description="Helical" evidence="1">
    <location>
        <begin position="152"/>
        <end position="170"/>
    </location>
</feature>
<accession>A0A0H4PY75</accession>
<dbReference type="KEGG" id="camu:CA2015_4017"/>
<dbReference type="PATRIC" id="fig|320787.5.peg.4399"/>
<feature type="transmembrane region" description="Helical" evidence="1">
    <location>
        <begin position="339"/>
        <end position="360"/>
    </location>
</feature>
<organism evidence="3 4">
    <name type="scientific">Cyclobacterium amurskyense</name>
    <dbReference type="NCBI Taxonomy" id="320787"/>
    <lineage>
        <taxon>Bacteria</taxon>
        <taxon>Pseudomonadati</taxon>
        <taxon>Bacteroidota</taxon>
        <taxon>Cytophagia</taxon>
        <taxon>Cytophagales</taxon>
        <taxon>Cyclobacteriaceae</taxon>
        <taxon>Cyclobacterium</taxon>
    </lineage>
</organism>
<dbReference type="EMBL" id="CP012040">
    <property type="protein sequence ID" value="AKP53377.1"/>
    <property type="molecule type" value="Genomic_DNA"/>
</dbReference>
<dbReference type="RefSeq" id="WP_048643491.1">
    <property type="nucleotide sequence ID" value="NZ_CP012040.1"/>
</dbReference>
<feature type="transmembrane region" description="Helical" evidence="1">
    <location>
        <begin position="127"/>
        <end position="145"/>
    </location>
</feature>
<feature type="transmembrane region" description="Helical" evidence="1">
    <location>
        <begin position="296"/>
        <end position="319"/>
    </location>
</feature>
<evidence type="ECO:0000313" key="4">
    <source>
        <dbReference type="Proteomes" id="UP000036520"/>
    </source>
</evidence>
<evidence type="ECO:0000256" key="1">
    <source>
        <dbReference type="SAM" id="Phobius"/>
    </source>
</evidence>
<dbReference type="STRING" id="320787.CA2015_4017"/>
<feature type="transmembrane region" description="Helical" evidence="1">
    <location>
        <begin position="105"/>
        <end position="121"/>
    </location>
</feature>
<feature type="transmembrane region" description="Helical" evidence="1">
    <location>
        <begin position="234"/>
        <end position="253"/>
    </location>
</feature>
<keyword evidence="1" id="KW-1133">Transmembrane helix</keyword>
<feature type="transmembrane region" description="Helical" evidence="1">
    <location>
        <begin position="200"/>
        <end position="222"/>
    </location>
</feature>
<dbReference type="PANTHER" id="PTHR31061:SF24">
    <property type="entry name" value="LD22376P"/>
    <property type="match status" value="1"/>
</dbReference>
<proteinExistence type="predicted"/>
<protein>
    <submittedName>
        <fullName evidence="3">N-acetylglucosamine related transporter, NagX</fullName>
    </submittedName>
</protein>
<gene>
    <name evidence="3" type="ORF">CA2015_4017</name>
</gene>
<dbReference type="OrthoDB" id="9788724at2"/>
<sequence>MTSIQKANDNRLVSLDAYRGITMFLLIGESARIYGAFEGMFSEGSVGHMFFTQFTHHPWNGLRFWDLIQPFFMFIVGVAMPFSLNKRLAKQGDKGKVTRHILKRCLLLFLFGTGLYCINAGELVFELWNVLTQLSFTILVTYFIINKPLKTQLAISIGLLLLTELMYRLYEPAAPFVKGENFGSYVDLILMGKLSSGGWVAINCIPTTVHTLWGAMCGKFLLSQRPSDLKIKYLLIAGLSGLVLGYGLDWSGITPIIKRICTSSFILASGGWAILVLAFFFWFIDVKKVNQWPFMFTVVGMNSIFIYLFANLLGHGWLAKVVHVFNYGFLEPLGFPENLLALLNGVFTLAIMWYLCYFLYKKKVFFKI</sequence>
<evidence type="ECO:0000259" key="2">
    <source>
        <dbReference type="Pfam" id="PF16401"/>
    </source>
</evidence>
<evidence type="ECO:0000313" key="3">
    <source>
        <dbReference type="EMBL" id="AKP53377.1"/>
    </source>
</evidence>
<keyword evidence="1" id="KW-0812">Transmembrane</keyword>
<reference evidence="3 4" key="1">
    <citation type="submission" date="2015-07" db="EMBL/GenBank/DDBJ databases">
        <authorList>
            <person name="Kim K.M."/>
        </authorList>
    </citation>
    <scope>NUCLEOTIDE SEQUENCE [LARGE SCALE GENOMIC DNA]</scope>
    <source>
        <strain evidence="3 4">KCTC 12363</strain>
    </source>
</reference>